<evidence type="ECO:0000259" key="10">
    <source>
        <dbReference type="Pfam" id="PF02602"/>
    </source>
</evidence>
<feature type="domain" description="Tetrapyrrole biosynthesis uroporphyrinogen III synthase" evidence="10">
    <location>
        <begin position="21"/>
        <end position="259"/>
    </location>
</feature>
<accession>A0ABU2DNZ0</accession>
<comment type="pathway">
    <text evidence="1 9">Porphyrin-containing compound metabolism; protoporphyrin-IX biosynthesis; coproporphyrinogen-III from 5-aminolevulinate: step 3/4.</text>
</comment>
<dbReference type="Gene3D" id="3.40.50.10090">
    <property type="match status" value="2"/>
</dbReference>
<dbReference type="InterPro" id="IPR039793">
    <property type="entry name" value="UROS/Hem4"/>
</dbReference>
<organism evidence="11 12">
    <name type="scientific">Nesterenkonia aerolata</name>
    <dbReference type="NCBI Taxonomy" id="3074079"/>
    <lineage>
        <taxon>Bacteria</taxon>
        <taxon>Bacillati</taxon>
        <taxon>Actinomycetota</taxon>
        <taxon>Actinomycetes</taxon>
        <taxon>Micrococcales</taxon>
        <taxon>Micrococcaceae</taxon>
        <taxon>Nesterenkonia</taxon>
    </lineage>
</organism>
<evidence type="ECO:0000256" key="9">
    <source>
        <dbReference type="RuleBase" id="RU366031"/>
    </source>
</evidence>
<evidence type="ECO:0000256" key="3">
    <source>
        <dbReference type="ARBA" id="ARBA00013109"/>
    </source>
</evidence>
<evidence type="ECO:0000256" key="1">
    <source>
        <dbReference type="ARBA" id="ARBA00004772"/>
    </source>
</evidence>
<dbReference type="InterPro" id="IPR036108">
    <property type="entry name" value="4pyrrol_syn_uPrphyn_synt_sf"/>
</dbReference>
<dbReference type="Pfam" id="PF02602">
    <property type="entry name" value="HEM4"/>
    <property type="match status" value="1"/>
</dbReference>
<dbReference type="CDD" id="cd06578">
    <property type="entry name" value="HemD"/>
    <property type="match status" value="1"/>
</dbReference>
<dbReference type="PANTHER" id="PTHR38042:SF1">
    <property type="entry name" value="UROPORPHYRINOGEN-III SYNTHASE, CHLOROPLASTIC"/>
    <property type="match status" value="1"/>
</dbReference>
<gene>
    <name evidence="11" type="ORF">RIL96_01070</name>
</gene>
<dbReference type="EC" id="4.2.1.75" evidence="3 9"/>
<dbReference type="Proteomes" id="UP001251870">
    <property type="component" value="Unassembled WGS sequence"/>
</dbReference>
<evidence type="ECO:0000313" key="11">
    <source>
        <dbReference type="EMBL" id="MDR8018158.1"/>
    </source>
</evidence>
<comment type="function">
    <text evidence="6 9">Catalyzes cyclization of the linear tetrapyrrole, hydroxymethylbilane, to the macrocyclic uroporphyrinogen III.</text>
</comment>
<dbReference type="InterPro" id="IPR003754">
    <property type="entry name" value="4pyrrol_synth_uPrphyn_synth"/>
</dbReference>
<evidence type="ECO:0000256" key="6">
    <source>
        <dbReference type="ARBA" id="ARBA00037589"/>
    </source>
</evidence>
<dbReference type="RefSeq" id="WP_310547145.1">
    <property type="nucleotide sequence ID" value="NZ_JAVKGR010000001.1"/>
</dbReference>
<reference evidence="11 12" key="1">
    <citation type="submission" date="2023-09" db="EMBL/GenBank/DDBJ databases">
        <title>Description of three actinobacteria isolated from air of manufacturing shop in a pharmaceutical factory.</title>
        <authorList>
            <person name="Zhang D.-F."/>
        </authorList>
    </citation>
    <scope>NUCLEOTIDE SEQUENCE [LARGE SCALE GENOMIC DNA]</scope>
    <source>
        <strain evidence="11 12">LY-0111</strain>
    </source>
</reference>
<keyword evidence="4 9" id="KW-0456">Lyase</keyword>
<dbReference type="SUPFAM" id="SSF69618">
    <property type="entry name" value="HemD-like"/>
    <property type="match status" value="1"/>
</dbReference>
<protein>
    <recommendedName>
        <fullName evidence="7 9">Uroporphyrinogen-III synthase</fullName>
        <ecNumber evidence="3 9">4.2.1.75</ecNumber>
    </recommendedName>
</protein>
<evidence type="ECO:0000256" key="8">
    <source>
        <dbReference type="ARBA" id="ARBA00048617"/>
    </source>
</evidence>
<keyword evidence="5 9" id="KW-0627">Porphyrin biosynthesis</keyword>
<name>A0ABU2DNZ0_9MICC</name>
<dbReference type="GO" id="GO:0004852">
    <property type="term" value="F:uroporphyrinogen-III synthase activity"/>
    <property type="evidence" value="ECO:0007669"/>
    <property type="project" value="UniProtKB-EC"/>
</dbReference>
<comment type="catalytic activity">
    <reaction evidence="8 9">
        <text>hydroxymethylbilane = uroporphyrinogen III + H2O</text>
        <dbReference type="Rhea" id="RHEA:18965"/>
        <dbReference type="ChEBI" id="CHEBI:15377"/>
        <dbReference type="ChEBI" id="CHEBI:57308"/>
        <dbReference type="ChEBI" id="CHEBI:57845"/>
        <dbReference type="EC" id="4.2.1.75"/>
    </reaction>
</comment>
<evidence type="ECO:0000256" key="7">
    <source>
        <dbReference type="ARBA" id="ARBA00040167"/>
    </source>
</evidence>
<comment type="caution">
    <text evidence="11">The sequence shown here is derived from an EMBL/GenBank/DDBJ whole genome shotgun (WGS) entry which is preliminary data.</text>
</comment>
<evidence type="ECO:0000256" key="2">
    <source>
        <dbReference type="ARBA" id="ARBA00008133"/>
    </source>
</evidence>
<dbReference type="EMBL" id="JAVKGR010000001">
    <property type="protein sequence ID" value="MDR8018158.1"/>
    <property type="molecule type" value="Genomic_DNA"/>
</dbReference>
<evidence type="ECO:0000256" key="5">
    <source>
        <dbReference type="ARBA" id="ARBA00023244"/>
    </source>
</evidence>
<sequence>MSGASTRRRLVLTRDPAAAGRLEAQLGEAGIEFAHLPLTEQRAFDDDADLRCAVTMLHRGHYEALVLTSANTVRALCRAGFGRDSAHPAAPARIVVTGAGTAHALHQLTGITETWHPAGEASAVGILQELPAPRGTSRLLLPQSAQARSELHTGLTERGWQVDQISAYCTVPLYGPEAPGPRPRQRLLPDEGVAREPGEITAEDVVLITSSSAAQVWAQLRGIRPRPYRVLAIGAPTAATLQALGEPVDAVLPTPTAQGVQTALSC</sequence>
<evidence type="ECO:0000256" key="4">
    <source>
        <dbReference type="ARBA" id="ARBA00023239"/>
    </source>
</evidence>
<proteinExistence type="inferred from homology"/>
<comment type="similarity">
    <text evidence="2 9">Belongs to the uroporphyrinogen-III synthase family.</text>
</comment>
<evidence type="ECO:0000313" key="12">
    <source>
        <dbReference type="Proteomes" id="UP001251870"/>
    </source>
</evidence>
<keyword evidence="12" id="KW-1185">Reference proteome</keyword>
<dbReference type="PANTHER" id="PTHR38042">
    <property type="entry name" value="UROPORPHYRINOGEN-III SYNTHASE, CHLOROPLASTIC"/>
    <property type="match status" value="1"/>
</dbReference>